<accession>A0ABR2B469</accession>
<evidence type="ECO:0000313" key="2">
    <source>
        <dbReference type="Proteomes" id="UP001472677"/>
    </source>
</evidence>
<proteinExistence type="predicted"/>
<comment type="caution">
    <text evidence="1">The sequence shown here is derived from an EMBL/GenBank/DDBJ whole genome shotgun (WGS) entry which is preliminary data.</text>
</comment>
<protein>
    <submittedName>
        <fullName evidence="1">Uncharacterized protein</fullName>
    </submittedName>
</protein>
<evidence type="ECO:0000313" key="1">
    <source>
        <dbReference type="EMBL" id="KAK8501659.1"/>
    </source>
</evidence>
<keyword evidence="2" id="KW-1185">Reference proteome</keyword>
<dbReference type="Proteomes" id="UP001472677">
    <property type="component" value="Unassembled WGS sequence"/>
</dbReference>
<reference evidence="1 2" key="1">
    <citation type="journal article" date="2024" name="G3 (Bethesda)">
        <title>Genome assembly of Hibiscus sabdariffa L. provides insights into metabolisms of medicinal natural products.</title>
        <authorList>
            <person name="Kim T."/>
        </authorList>
    </citation>
    <scope>NUCLEOTIDE SEQUENCE [LARGE SCALE GENOMIC DNA]</scope>
    <source>
        <strain evidence="1">TK-2024</strain>
        <tissue evidence="1">Old leaves</tissue>
    </source>
</reference>
<gene>
    <name evidence="1" type="ORF">V6N12_002397</name>
</gene>
<name>A0ABR2B469_9ROSI</name>
<dbReference type="EMBL" id="JBBPBM010000182">
    <property type="protein sequence ID" value="KAK8501659.1"/>
    <property type="molecule type" value="Genomic_DNA"/>
</dbReference>
<sequence length="109" mass="12611">MEIRDLEEEDLAKEIMMIGEGGQSIVADMLCQNGALSGQRGHCLLATVIWTLSLHNTITQQIFVDLSIHSFWCNRIHQGGKLQSIRQEYSREIYSFILFEIKEKRDREV</sequence>
<organism evidence="1 2">
    <name type="scientific">Hibiscus sabdariffa</name>
    <name type="common">roselle</name>
    <dbReference type="NCBI Taxonomy" id="183260"/>
    <lineage>
        <taxon>Eukaryota</taxon>
        <taxon>Viridiplantae</taxon>
        <taxon>Streptophyta</taxon>
        <taxon>Embryophyta</taxon>
        <taxon>Tracheophyta</taxon>
        <taxon>Spermatophyta</taxon>
        <taxon>Magnoliopsida</taxon>
        <taxon>eudicotyledons</taxon>
        <taxon>Gunneridae</taxon>
        <taxon>Pentapetalae</taxon>
        <taxon>rosids</taxon>
        <taxon>malvids</taxon>
        <taxon>Malvales</taxon>
        <taxon>Malvaceae</taxon>
        <taxon>Malvoideae</taxon>
        <taxon>Hibiscus</taxon>
    </lineage>
</organism>